<comment type="caution">
    <text evidence="1">The sequence shown here is derived from an EMBL/GenBank/DDBJ whole genome shotgun (WGS) entry which is preliminary data.</text>
</comment>
<gene>
    <name evidence="1" type="ORF">N7G274_002050</name>
</gene>
<reference evidence="1 2" key="1">
    <citation type="submission" date="2024-09" db="EMBL/GenBank/DDBJ databases">
        <title>Rethinking Asexuality: The Enigmatic Case of Functional Sexual Genes in Lepraria (Stereocaulaceae).</title>
        <authorList>
            <person name="Doellman M."/>
            <person name="Sun Y."/>
            <person name="Barcenas-Pena A."/>
            <person name="Lumbsch H.T."/>
            <person name="Grewe F."/>
        </authorList>
    </citation>
    <scope>NUCLEOTIDE SEQUENCE [LARGE SCALE GENOMIC DNA]</scope>
    <source>
        <strain evidence="1 2">Mercado 3170</strain>
    </source>
</reference>
<dbReference type="Proteomes" id="UP001590950">
    <property type="component" value="Unassembled WGS sequence"/>
</dbReference>
<name>A0ABR4AIM1_9LECA</name>
<accession>A0ABR4AIM1</accession>
<evidence type="ECO:0000313" key="2">
    <source>
        <dbReference type="Proteomes" id="UP001590950"/>
    </source>
</evidence>
<dbReference type="EMBL" id="JBEFKJ010000006">
    <property type="protein sequence ID" value="KAL2045622.1"/>
    <property type="molecule type" value="Genomic_DNA"/>
</dbReference>
<evidence type="ECO:0000313" key="1">
    <source>
        <dbReference type="EMBL" id="KAL2045622.1"/>
    </source>
</evidence>
<organism evidence="1 2">
    <name type="scientific">Stereocaulon virgatum</name>
    <dbReference type="NCBI Taxonomy" id="373712"/>
    <lineage>
        <taxon>Eukaryota</taxon>
        <taxon>Fungi</taxon>
        <taxon>Dikarya</taxon>
        <taxon>Ascomycota</taxon>
        <taxon>Pezizomycotina</taxon>
        <taxon>Lecanoromycetes</taxon>
        <taxon>OSLEUM clade</taxon>
        <taxon>Lecanoromycetidae</taxon>
        <taxon>Lecanorales</taxon>
        <taxon>Lecanorineae</taxon>
        <taxon>Stereocaulaceae</taxon>
        <taxon>Stereocaulon</taxon>
    </lineage>
</organism>
<sequence>MFTSFSFTRTVNYTFIFLSPLCRLRKTKLLSNLACPLNQNNNKGSGIRLLYNSTIPFCNRQHFLEVSMLLKEESRLMQPHTLFMALF</sequence>
<protein>
    <submittedName>
        <fullName evidence="1">Uncharacterized protein</fullName>
    </submittedName>
</protein>
<proteinExistence type="predicted"/>
<keyword evidence="2" id="KW-1185">Reference proteome</keyword>